<accession>A0ABR5DGQ8</accession>
<dbReference type="InterPro" id="IPR046230">
    <property type="entry name" value="DUF6263"/>
</dbReference>
<sequence>MRDRYGQLKNIHLKKLILLLAFLLFTISFSFSQVLELNLTVGESYYHDTESQVTMTQELHGESFISDISYGGKMSFLVKEKIDSVYHLEVRFLTMYLKVNTNGNEISANSQKVDSTDILSLLLNELTKSPFYISIMKYGIVKEVKMEKIFDNLFSFNPDIPKLEKARMIYMLKQSFGEKAMKGSMEMLTAIYPKSPVKEGDRWKNKIRLETVSGVTMENEFVLKELNKDFAIINSQSKTISDDNNSFIKIKGELLRFNSIGNMTSTFKIDKNTGWIKESEIKQSISGMNEKKWREESEIILKIPFEYVGSIIVENE</sequence>
<dbReference type="EMBL" id="JSVU01000007">
    <property type="protein sequence ID" value="KJJ37957.1"/>
    <property type="molecule type" value="Genomic_DNA"/>
</dbReference>
<keyword evidence="2" id="KW-1185">Reference proteome</keyword>
<dbReference type="Pfam" id="PF19777">
    <property type="entry name" value="DUF6263"/>
    <property type="match status" value="1"/>
</dbReference>
<dbReference type="Proteomes" id="UP000033497">
    <property type="component" value="Unassembled WGS sequence"/>
</dbReference>
<evidence type="ECO:0000313" key="1">
    <source>
        <dbReference type="EMBL" id="KJJ37957.1"/>
    </source>
</evidence>
<name>A0ABR5DGQ8_9FLAO</name>
<reference evidence="1 2" key="1">
    <citation type="submission" date="2014-10" db="EMBL/GenBank/DDBJ databases">
        <title>Genome sequencing of Vitellibacter vladivostokensis KMM 3516.</title>
        <authorList>
            <person name="Thevarajoo S."/>
            <person name="Selvaratnam C."/>
            <person name="Goh K.M."/>
            <person name="Chong C.S."/>
        </authorList>
    </citation>
    <scope>NUCLEOTIDE SEQUENCE [LARGE SCALE GENOMIC DNA]</scope>
    <source>
        <strain evidence="1 2">KMM 3516</strain>
    </source>
</reference>
<gene>
    <name evidence="1" type="ORF">MB09_11630</name>
</gene>
<comment type="caution">
    <text evidence="1">The sequence shown here is derived from an EMBL/GenBank/DDBJ whole genome shotgun (WGS) entry which is preliminary data.</text>
</comment>
<evidence type="ECO:0000313" key="2">
    <source>
        <dbReference type="Proteomes" id="UP000033497"/>
    </source>
</evidence>
<protein>
    <submittedName>
        <fullName evidence="1">Uncharacterized protein</fullName>
    </submittedName>
</protein>
<organism evidence="1 2">
    <name type="scientific">Aequorivita vladivostokensis</name>
    <dbReference type="NCBI Taxonomy" id="171194"/>
    <lineage>
        <taxon>Bacteria</taxon>
        <taxon>Pseudomonadati</taxon>
        <taxon>Bacteroidota</taxon>
        <taxon>Flavobacteriia</taxon>
        <taxon>Flavobacteriales</taxon>
        <taxon>Flavobacteriaceae</taxon>
        <taxon>Aequorivita</taxon>
    </lineage>
</organism>
<proteinExistence type="predicted"/>